<dbReference type="HOGENOM" id="CLU_1473106_0_0_0"/>
<dbReference type="EMBL" id="CP007139">
    <property type="protein sequence ID" value="AIE83441.1"/>
    <property type="molecule type" value="Genomic_DNA"/>
</dbReference>
<dbReference type="InterPro" id="IPR002502">
    <property type="entry name" value="Amidase_domain"/>
</dbReference>
<evidence type="ECO:0000256" key="3">
    <source>
        <dbReference type="ARBA" id="ARBA00022801"/>
    </source>
</evidence>
<accession>A0A068NIU0</accession>
<keyword evidence="3" id="KW-0378">Hydrolase</keyword>
<evidence type="ECO:0000256" key="4">
    <source>
        <dbReference type="ARBA" id="ARBA00023316"/>
    </source>
</evidence>
<proteinExistence type="predicted"/>
<dbReference type="GO" id="GO:0009254">
    <property type="term" value="P:peptidoglycan turnover"/>
    <property type="evidence" value="ECO:0007669"/>
    <property type="project" value="TreeGrafter"/>
</dbReference>
<sequence length="183" mass="20009">MSIVPLNPWLAHRPRRGVTIIDTAVLHASETEDVDSLVHDLRAQDHSYHYIVDRDGTIYKGVPFSAIAFHCGNSYGPHEAARGVSCERDPAGTFVQHPCVNEYTLGICFVNLNDGVDPYTPQQVEACSTLLKDLKAGPLSKMRFLTSHAMVSPGKHTDPAGLNIVAIAKEAKLGIWSMETVMV</sequence>
<dbReference type="InterPro" id="IPR051206">
    <property type="entry name" value="NAMLAA_amidase_2"/>
</dbReference>
<dbReference type="OrthoDB" id="9794842at2"/>
<dbReference type="Proteomes" id="UP000027982">
    <property type="component" value="Chromosome"/>
</dbReference>
<dbReference type="RefSeq" id="WP_025227882.1">
    <property type="nucleotide sequence ID" value="NZ_CP007139.1"/>
</dbReference>
<organism evidence="6 7">
    <name type="scientific">Fimbriimonas ginsengisoli Gsoil 348</name>
    <dbReference type="NCBI Taxonomy" id="661478"/>
    <lineage>
        <taxon>Bacteria</taxon>
        <taxon>Bacillati</taxon>
        <taxon>Armatimonadota</taxon>
        <taxon>Fimbriimonadia</taxon>
        <taxon>Fimbriimonadales</taxon>
        <taxon>Fimbriimonadaceae</taxon>
        <taxon>Fimbriimonas</taxon>
    </lineage>
</organism>
<dbReference type="GO" id="GO:0071555">
    <property type="term" value="P:cell wall organization"/>
    <property type="evidence" value="ECO:0007669"/>
    <property type="project" value="UniProtKB-KW"/>
</dbReference>
<dbReference type="GO" id="GO:0009253">
    <property type="term" value="P:peptidoglycan catabolic process"/>
    <property type="evidence" value="ECO:0007669"/>
    <property type="project" value="InterPro"/>
</dbReference>
<dbReference type="Gene3D" id="3.40.80.10">
    <property type="entry name" value="Peptidoglycan recognition protein-like"/>
    <property type="match status" value="1"/>
</dbReference>
<name>A0A068NIU0_FIMGI</name>
<dbReference type="PANTHER" id="PTHR30417:SF1">
    <property type="entry name" value="N-ACETYLMURAMOYL-L-ALANINE AMIDASE AMID"/>
    <property type="match status" value="1"/>
</dbReference>
<dbReference type="SUPFAM" id="SSF55846">
    <property type="entry name" value="N-acetylmuramoyl-L-alanine amidase-like"/>
    <property type="match status" value="1"/>
</dbReference>
<dbReference type="GO" id="GO:0008745">
    <property type="term" value="F:N-acetylmuramoyl-L-alanine amidase activity"/>
    <property type="evidence" value="ECO:0007669"/>
    <property type="project" value="UniProtKB-EC"/>
</dbReference>
<reference evidence="6 7" key="1">
    <citation type="journal article" date="2014" name="PLoS ONE">
        <title>The first complete genome sequence of the class fimbriimonadia in the phylum armatimonadetes.</title>
        <authorList>
            <person name="Hu Z.Y."/>
            <person name="Wang Y.Z."/>
            <person name="Im W.T."/>
            <person name="Wang S.Y."/>
            <person name="Zhao G.P."/>
            <person name="Zheng H.J."/>
            <person name="Quan Z.X."/>
        </authorList>
    </citation>
    <scope>NUCLEOTIDE SEQUENCE [LARGE SCALE GENOMIC DNA]</scope>
    <source>
        <strain evidence="6">Gsoil 348</strain>
    </source>
</reference>
<dbReference type="PANTHER" id="PTHR30417">
    <property type="entry name" value="N-ACETYLMURAMOYL-L-ALANINE AMIDASE AMID"/>
    <property type="match status" value="1"/>
</dbReference>
<keyword evidence="4" id="KW-0961">Cell wall biogenesis/degradation</keyword>
<dbReference type="CDD" id="cd06583">
    <property type="entry name" value="PGRP"/>
    <property type="match status" value="1"/>
</dbReference>
<evidence type="ECO:0000259" key="5">
    <source>
        <dbReference type="SMART" id="SM00644"/>
    </source>
</evidence>
<protein>
    <recommendedName>
        <fullName evidence="2">N-acetylmuramoyl-L-alanine amidase</fullName>
        <ecNumber evidence="2">3.5.1.28</ecNumber>
    </recommendedName>
</protein>
<keyword evidence="7" id="KW-1185">Reference proteome</keyword>
<evidence type="ECO:0000256" key="1">
    <source>
        <dbReference type="ARBA" id="ARBA00001561"/>
    </source>
</evidence>
<dbReference type="InterPro" id="IPR036505">
    <property type="entry name" value="Amidase/PGRP_sf"/>
</dbReference>
<dbReference type="AlphaFoldDB" id="A0A068NIU0"/>
<gene>
    <name evidence="6" type="ORF">OP10G_0073</name>
</gene>
<evidence type="ECO:0000313" key="7">
    <source>
        <dbReference type="Proteomes" id="UP000027982"/>
    </source>
</evidence>
<feature type="domain" description="N-acetylmuramoyl-L-alanine amidase" evidence="5">
    <location>
        <begin position="8"/>
        <end position="160"/>
    </location>
</feature>
<dbReference type="eggNOG" id="COG3023">
    <property type="taxonomic scope" value="Bacteria"/>
</dbReference>
<dbReference type="SMART" id="SM00644">
    <property type="entry name" value="Ami_2"/>
    <property type="match status" value="1"/>
</dbReference>
<evidence type="ECO:0000256" key="2">
    <source>
        <dbReference type="ARBA" id="ARBA00011901"/>
    </source>
</evidence>
<dbReference type="STRING" id="661478.OP10G_0073"/>
<evidence type="ECO:0000313" key="6">
    <source>
        <dbReference type="EMBL" id="AIE83441.1"/>
    </source>
</evidence>
<dbReference type="EC" id="3.5.1.28" evidence="2"/>
<dbReference type="KEGG" id="fgi:OP10G_0073"/>
<dbReference type="Pfam" id="PF01510">
    <property type="entry name" value="Amidase_2"/>
    <property type="match status" value="1"/>
</dbReference>
<comment type="catalytic activity">
    <reaction evidence="1">
        <text>Hydrolyzes the link between N-acetylmuramoyl residues and L-amino acid residues in certain cell-wall glycopeptides.</text>
        <dbReference type="EC" id="3.5.1.28"/>
    </reaction>
</comment>